<dbReference type="PANTHER" id="PTHR11267:SF125">
    <property type="entry name" value="T-BOX TRANSCRIPTION FACTOR TBX21"/>
    <property type="match status" value="1"/>
</dbReference>
<dbReference type="GO" id="GO:0001708">
    <property type="term" value="P:cell fate specification"/>
    <property type="evidence" value="ECO:0007669"/>
    <property type="project" value="TreeGrafter"/>
</dbReference>
<dbReference type="GO" id="GO:0000981">
    <property type="term" value="F:DNA-binding transcription factor activity, RNA polymerase II-specific"/>
    <property type="evidence" value="ECO:0007669"/>
    <property type="project" value="TreeGrafter"/>
</dbReference>
<dbReference type="InterPro" id="IPR008967">
    <property type="entry name" value="p53-like_TF_DNA-bd_sf"/>
</dbReference>
<evidence type="ECO:0000256" key="6">
    <source>
        <dbReference type="PROSITE-ProRule" id="PRU00201"/>
    </source>
</evidence>
<feature type="compositionally biased region" description="Polar residues" evidence="7">
    <location>
        <begin position="393"/>
        <end position="404"/>
    </location>
</feature>
<dbReference type="Proteomes" id="UP001174136">
    <property type="component" value="Unassembled WGS sequence"/>
</dbReference>
<organism evidence="9 10">
    <name type="scientific">Merluccius polli</name>
    <name type="common">Benguela hake</name>
    <name type="synonym">Merluccius cadenati</name>
    <dbReference type="NCBI Taxonomy" id="89951"/>
    <lineage>
        <taxon>Eukaryota</taxon>
        <taxon>Metazoa</taxon>
        <taxon>Chordata</taxon>
        <taxon>Craniata</taxon>
        <taxon>Vertebrata</taxon>
        <taxon>Euteleostomi</taxon>
        <taxon>Actinopterygii</taxon>
        <taxon>Neopterygii</taxon>
        <taxon>Teleostei</taxon>
        <taxon>Neoteleostei</taxon>
        <taxon>Acanthomorphata</taxon>
        <taxon>Zeiogadaria</taxon>
        <taxon>Gadariae</taxon>
        <taxon>Gadiformes</taxon>
        <taxon>Gadoidei</taxon>
        <taxon>Merlucciidae</taxon>
        <taxon>Merluccius</taxon>
    </lineage>
</organism>
<comment type="caution">
    <text evidence="9">The sequence shown here is derived from an EMBL/GenBank/DDBJ whole genome shotgun (WGS) entry which is preliminary data.</text>
</comment>
<dbReference type="FunFam" id="2.60.40.820:FF:000004">
    <property type="entry name" value="T-box, brain 1"/>
    <property type="match status" value="1"/>
</dbReference>
<dbReference type="PRINTS" id="PR00937">
    <property type="entry name" value="TBOX"/>
</dbReference>
<feature type="compositionally biased region" description="Polar residues" evidence="7">
    <location>
        <begin position="655"/>
        <end position="665"/>
    </location>
</feature>
<dbReference type="Pfam" id="PF00907">
    <property type="entry name" value="T-box"/>
    <property type="match status" value="1"/>
</dbReference>
<dbReference type="GO" id="GO:0000978">
    <property type="term" value="F:RNA polymerase II cis-regulatory region sequence-specific DNA binding"/>
    <property type="evidence" value="ECO:0007669"/>
    <property type="project" value="InterPro"/>
</dbReference>
<comment type="subcellular location">
    <subcellularLocation>
        <location evidence="1 6">Nucleus</location>
    </subcellularLocation>
</comment>
<dbReference type="AlphaFoldDB" id="A0AA47N502"/>
<feature type="compositionally biased region" description="Low complexity" evidence="7">
    <location>
        <begin position="556"/>
        <end position="574"/>
    </location>
</feature>
<dbReference type="GO" id="GO:0005634">
    <property type="term" value="C:nucleus"/>
    <property type="evidence" value="ECO:0007669"/>
    <property type="project" value="UniProtKB-SubCell"/>
</dbReference>
<evidence type="ECO:0000256" key="4">
    <source>
        <dbReference type="ARBA" id="ARBA00023163"/>
    </source>
</evidence>
<dbReference type="PANTHER" id="PTHR11267">
    <property type="entry name" value="T-BOX PROTEIN-RELATED"/>
    <property type="match status" value="1"/>
</dbReference>
<feature type="compositionally biased region" description="Polar residues" evidence="7">
    <location>
        <begin position="537"/>
        <end position="546"/>
    </location>
</feature>
<evidence type="ECO:0000256" key="5">
    <source>
        <dbReference type="ARBA" id="ARBA00023242"/>
    </source>
</evidence>
<protein>
    <submittedName>
        <fullName evidence="9">Eomesodermin</fullName>
    </submittedName>
</protein>
<feature type="region of interest" description="Disordered" evidence="7">
    <location>
        <begin position="384"/>
        <end position="406"/>
    </location>
</feature>
<keyword evidence="2" id="KW-0805">Transcription regulation</keyword>
<dbReference type="PROSITE" id="PS50252">
    <property type="entry name" value="TBOX_3"/>
    <property type="match status" value="1"/>
</dbReference>
<dbReference type="InterPro" id="IPR046360">
    <property type="entry name" value="T-box_DNA-bd"/>
</dbReference>
<evidence type="ECO:0000256" key="7">
    <source>
        <dbReference type="SAM" id="MobiDB-lite"/>
    </source>
</evidence>
<dbReference type="GO" id="GO:0072676">
    <property type="term" value="P:lymphocyte migration"/>
    <property type="evidence" value="ECO:0007669"/>
    <property type="project" value="TreeGrafter"/>
</dbReference>
<dbReference type="InterPro" id="IPR036960">
    <property type="entry name" value="T-box_sf"/>
</dbReference>
<dbReference type="PROSITE" id="PS01283">
    <property type="entry name" value="TBOX_1"/>
    <property type="match status" value="1"/>
</dbReference>
<dbReference type="InterPro" id="IPR018186">
    <property type="entry name" value="TF_T-box_CS"/>
</dbReference>
<dbReference type="GO" id="GO:0045893">
    <property type="term" value="P:positive regulation of DNA-templated transcription"/>
    <property type="evidence" value="ECO:0007669"/>
    <property type="project" value="InterPro"/>
</dbReference>
<feature type="compositionally biased region" description="Low complexity" evidence="7">
    <location>
        <begin position="519"/>
        <end position="536"/>
    </location>
</feature>
<reference evidence="9" key="1">
    <citation type="journal article" date="2023" name="Front. Mar. Sci.">
        <title>A new Merluccius polli reference genome to investigate the effects of global change in West African waters.</title>
        <authorList>
            <person name="Mateo J.L."/>
            <person name="Blanco-Fernandez C."/>
            <person name="Garcia-Vazquez E."/>
            <person name="Machado-Schiaffino G."/>
        </authorList>
    </citation>
    <scope>NUCLEOTIDE SEQUENCE</scope>
    <source>
        <strain evidence="9">C29</strain>
        <tissue evidence="9">Fin</tissue>
    </source>
</reference>
<keyword evidence="5 6" id="KW-0539">Nucleus</keyword>
<dbReference type="SMART" id="SM00425">
    <property type="entry name" value="TBOX"/>
    <property type="match status" value="1"/>
</dbReference>
<dbReference type="Pfam" id="PF16176">
    <property type="entry name" value="T-box_assoc"/>
    <property type="match status" value="1"/>
</dbReference>
<evidence type="ECO:0000259" key="8">
    <source>
        <dbReference type="PROSITE" id="PS50252"/>
    </source>
</evidence>
<dbReference type="InterPro" id="IPR001699">
    <property type="entry name" value="TF_T-box"/>
</dbReference>
<evidence type="ECO:0000313" key="10">
    <source>
        <dbReference type="Proteomes" id="UP001174136"/>
    </source>
</evidence>
<keyword evidence="10" id="KW-1185">Reference proteome</keyword>
<name>A0AA47N502_MERPO</name>
<sequence>MGGIGGGGNLYLSMLNDTDAHTFAKDPDFNGGHHLHHHHHHHLLQHRGGGGKDLPGDFKMGIQDARFYYADAVASGQTDPPLGLSYHSADHQSAGGGGIGFAAPPPPTGRIYPQTLGGGCPFGGGGGVRSPTRSALGQSYVPAAGTDGYSGKDAYAAAAAASPESYASFQHGYPRAPLYPVPGLQVCGKTHALLNNYPLWAKFHKFQTEMIITKQGRRMFPFLSFNISVLDPSAHYNVYVDVVLADQHHWRYQGGKWVQCGKAEGNMPGNRMYTHPDSPNTGAHWMRQEVSFGKLKLTNNKGGTNNMAQMIVLQSLHKYQPRLHVVEVKEDGSEDTFLSSKAQSFIFPETQFIAVTAYQNADITQLKIDHNPFAKGFRDNYDTLYAPPDSDRLTPSPTESQQLLPGTCYPQGYLSEQYMSPLPQARLYGREPIGMSHQPIKDPSSSSSSSSSPGPHSRTWYLSPQQSVAPGRLDFASTYDADFSCNGLYKSFPLQTPSHHHHHPALGYYPEHPFTSPAASVSGGSPAAWSAGRPSPQYLSPHSKPTPSLGWFRPVSSSTSSTSSSSPSTSSTSPGVSRLHPSSSSSSSSSTSSSSSLLETLRPGLGLQDKPKESGGVAGEDPWLEPHSVKSVDSADSGLFEGGLTESKKRRVSPYASSTENSPPTRSGEICEKDGSGDAGYFGFYAR</sequence>
<evidence type="ECO:0000256" key="3">
    <source>
        <dbReference type="ARBA" id="ARBA00023125"/>
    </source>
</evidence>
<keyword evidence="3 6" id="KW-0238">DNA-binding</keyword>
<evidence type="ECO:0000256" key="2">
    <source>
        <dbReference type="ARBA" id="ARBA00023015"/>
    </source>
</evidence>
<proteinExistence type="predicted"/>
<dbReference type="InterPro" id="IPR032385">
    <property type="entry name" value="T-box_assoc"/>
</dbReference>
<keyword evidence="4" id="KW-0804">Transcription</keyword>
<feature type="region of interest" description="Disordered" evidence="7">
    <location>
        <begin position="519"/>
        <end position="687"/>
    </location>
</feature>
<dbReference type="GO" id="GO:0000785">
    <property type="term" value="C:chromatin"/>
    <property type="evidence" value="ECO:0007669"/>
    <property type="project" value="TreeGrafter"/>
</dbReference>
<accession>A0AA47N502</accession>
<gene>
    <name evidence="9" type="primary">eomes_1</name>
    <name evidence="9" type="ORF">N1851_005943</name>
</gene>
<evidence type="ECO:0000256" key="1">
    <source>
        <dbReference type="ARBA" id="ARBA00004123"/>
    </source>
</evidence>
<dbReference type="Gene3D" id="2.60.40.820">
    <property type="entry name" value="Transcription factor, T-box"/>
    <property type="match status" value="1"/>
</dbReference>
<dbReference type="CDD" id="cd20203">
    <property type="entry name" value="T-box_TBX21"/>
    <property type="match status" value="1"/>
</dbReference>
<evidence type="ECO:0000313" key="9">
    <source>
        <dbReference type="EMBL" id="KAK0152533.1"/>
    </source>
</evidence>
<feature type="region of interest" description="Disordered" evidence="7">
    <location>
        <begin position="433"/>
        <end position="462"/>
    </location>
</feature>
<comment type="caution">
    <text evidence="6">Lacks conserved residue(s) required for the propagation of feature annotation.</text>
</comment>
<feature type="domain" description="T-box" evidence="8">
    <location>
        <begin position="194"/>
        <end position="379"/>
    </location>
</feature>
<dbReference type="SUPFAM" id="SSF49417">
    <property type="entry name" value="p53-like transcription factors"/>
    <property type="match status" value="1"/>
</dbReference>
<dbReference type="EMBL" id="JAOPHQ010000960">
    <property type="protein sequence ID" value="KAK0152533.1"/>
    <property type="molecule type" value="Genomic_DNA"/>
</dbReference>
<feature type="compositionally biased region" description="Low complexity" evidence="7">
    <location>
        <begin position="582"/>
        <end position="596"/>
    </location>
</feature>